<dbReference type="RefSeq" id="WP_112055750.1">
    <property type="nucleotide sequence ID" value="NZ_QLSX01000010.1"/>
</dbReference>
<proteinExistence type="predicted"/>
<keyword evidence="1" id="KW-1133">Transmembrane helix</keyword>
<evidence type="ECO:0000256" key="1">
    <source>
        <dbReference type="SAM" id="Phobius"/>
    </source>
</evidence>
<accession>A0A328XL77</accession>
<evidence type="ECO:0000313" key="3">
    <source>
        <dbReference type="EMBL" id="RAR58972.1"/>
    </source>
</evidence>
<dbReference type="NCBIfam" id="NF033632">
    <property type="entry name" value="SLATT_4"/>
    <property type="match status" value="1"/>
</dbReference>
<evidence type="ECO:0000313" key="4">
    <source>
        <dbReference type="Proteomes" id="UP000249700"/>
    </source>
</evidence>
<dbReference type="AlphaFoldDB" id="A0A328XL77"/>
<dbReference type="OrthoDB" id="1099722at2"/>
<comment type="caution">
    <text evidence="3">The sequence shown here is derived from an EMBL/GenBank/DDBJ whole genome shotgun (WGS) entry which is preliminary data.</text>
</comment>
<keyword evidence="1" id="KW-0812">Transmembrane</keyword>
<feature type="transmembrane region" description="Helical" evidence="1">
    <location>
        <begin position="73"/>
        <end position="91"/>
    </location>
</feature>
<evidence type="ECO:0000259" key="2">
    <source>
        <dbReference type="Pfam" id="PF18186"/>
    </source>
</evidence>
<protein>
    <recommendedName>
        <fullName evidence="2">SMODS and SLOG-associating 2TM effector domain-containing protein</fullName>
    </recommendedName>
</protein>
<dbReference type="InterPro" id="IPR040811">
    <property type="entry name" value="SLATT_4"/>
</dbReference>
<name>A0A328XL77_9GAMM</name>
<dbReference type="EMBL" id="QLSX01000010">
    <property type="protein sequence ID" value="RAR58972.1"/>
    <property type="molecule type" value="Genomic_DNA"/>
</dbReference>
<reference evidence="3 4" key="1">
    <citation type="submission" date="2018-06" db="EMBL/GenBank/DDBJ databases">
        <title>Comparative analysis of microorganisms from saline springs in Andes Mountain Range, Colombia.</title>
        <authorList>
            <person name="Rubin E."/>
        </authorList>
    </citation>
    <scope>NUCLEOTIDE SEQUENCE [LARGE SCALE GENOMIC DNA]</scope>
    <source>
        <strain evidence="3 4">USBA-857</strain>
    </source>
</reference>
<organism evidence="3 4">
    <name type="scientific">Onishia taeanensis</name>
    <dbReference type="NCBI Taxonomy" id="284577"/>
    <lineage>
        <taxon>Bacteria</taxon>
        <taxon>Pseudomonadati</taxon>
        <taxon>Pseudomonadota</taxon>
        <taxon>Gammaproteobacteria</taxon>
        <taxon>Oceanospirillales</taxon>
        <taxon>Halomonadaceae</taxon>
        <taxon>Onishia</taxon>
    </lineage>
</organism>
<dbReference type="Proteomes" id="UP000249700">
    <property type="component" value="Unassembled WGS sequence"/>
</dbReference>
<gene>
    <name evidence="3" type="ORF">BCL93_1101</name>
</gene>
<sequence>MEPNSQASNNVLAYLEEQIRECYGRVVYSHKTHEKCADILLSRLSNIKIAQIILSALSTAGFVSIIFGTGEVGAIAGGLVSVALLVLNGYTKDYDLGQLAQKHRQAAADLWLIREQYLSLLTDLRSNSGSEDELREKRDHLLTELHALYLGAPSTNFKAYKKAQEALKSLEDMTFSDEEIDAFLPKSLKKC</sequence>
<keyword evidence="1" id="KW-0472">Membrane</keyword>
<dbReference type="Pfam" id="PF18186">
    <property type="entry name" value="SLATT_4"/>
    <property type="match status" value="1"/>
</dbReference>
<feature type="domain" description="SMODS and SLOG-associating 2TM effector" evidence="2">
    <location>
        <begin position="15"/>
        <end position="179"/>
    </location>
</feature>